<organism evidence="3 4">
    <name type="scientific">Seiridium unicorne</name>
    <dbReference type="NCBI Taxonomy" id="138068"/>
    <lineage>
        <taxon>Eukaryota</taxon>
        <taxon>Fungi</taxon>
        <taxon>Dikarya</taxon>
        <taxon>Ascomycota</taxon>
        <taxon>Pezizomycotina</taxon>
        <taxon>Sordariomycetes</taxon>
        <taxon>Xylariomycetidae</taxon>
        <taxon>Amphisphaeriales</taxon>
        <taxon>Sporocadaceae</taxon>
        <taxon>Seiridium</taxon>
    </lineage>
</organism>
<proteinExistence type="predicted"/>
<dbReference type="InterPro" id="IPR010730">
    <property type="entry name" value="HET"/>
</dbReference>
<dbReference type="PANTHER" id="PTHR10622:SF10">
    <property type="entry name" value="HET DOMAIN-CONTAINING PROTEIN"/>
    <property type="match status" value="1"/>
</dbReference>
<evidence type="ECO:0000256" key="1">
    <source>
        <dbReference type="SAM" id="SignalP"/>
    </source>
</evidence>
<name>A0ABR2V9X9_9PEZI</name>
<gene>
    <name evidence="3" type="ORF">SUNI508_04220</name>
</gene>
<keyword evidence="4" id="KW-1185">Reference proteome</keyword>
<dbReference type="Pfam" id="PF06985">
    <property type="entry name" value="HET"/>
    <property type="match status" value="1"/>
</dbReference>
<evidence type="ECO:0000313" key="3">
    <source>
        <dbReference type="EMBL" id="KAK9423326.1"/>
    </source>
</evidence>
<evidence type="ECO:0000259" key="2">
    <source>
        <dbReference type="Pfam" id="PF06985"/>
    </source>
</evidence>
<dbReference type="Proteomes" id="UP001408356">
    <property type="component" value="Unassembled WGS sequence"/>
</dbReference>
<sequence length="356" mass="39950">MKFITIATTVFVAGQFGGAVALPDLDVVDVDVEPTTEVESRGKPCPADNAPDQHCYSGIEGVLWPSNSRVCHPYPHMGDDEVVYQDWEARQSSIKTRSSYYKIEGAIGKAKKDSLEWLWVDTVCIDKASSAELTEDINSMYEWYKNATICYAYMADVPPLNEADHDPFRKFQNSRWFRRGWTLQELIAPSTLLFFSAQWTRIGTRSGRIAEIVSSVTGIELDILTGESTLASASVAKKMSWLSKRTTTRIEDIAYCMLGIFDVNMPLLYGEGMKAFVRLQEEIIKVSNDHTIFCWEWDDSVPGGWVNMLAPSPTTFSNSGGYEPREDVGTLVPYSHYKPGPLDQPPSDIYHGIPLR</sequence>
<reference evidence="3 4" key="1">
    <citation type="journal article" date="2024" name="J. Plant Pathol.">
        <title>Sequence and assembly of the genome of Seiridium unicorne, isolate CBS 538.82, causal agent of cypress canker disease.</title>
        <authorList>
            <person name="Scali E."/>
            <person name="Rocca G.D."/>
            <person name="Danti R."/>
            <person name="Garbelotto M."/>
            <person name="Barberini S."/>
            <person name="Baroncelli R."/>
            <person name="Emiliani G."/>
        </authorList>
    </citation>
    <scope>NUCLEOTIDE SEQUENCE [LARGE SCALE GENOMIC DNA]</scope>
    <source>
        <strain evidence="3 4">BM-138-508</strain>
    </source>
</reference>
<feature type="domain" description="Heterokaryon incompatibility" evidence="2">
    <location>
        <begin position="98"/>
        <end position="155"/>
    </location>
</feature>
<feature type="chain" id="PRO_5045044474" evidence="1">
    <location>
        <begin position="22"/>
        <end position="356"/>
    </location>
</feature>
<dbReference type="EMBL" id="JARVKF010000079">
    <property type="protein sequence ID" value="KAK9423326.1"/>
    <property type="molecule type" value="Genomic_DNA"/>
</dbReference>
<evidence type="ECO:0000313" key="4">
    <source>
        <dbReference type="Proteomes" id="UP001408356"/>
    </source>
</evidence>
<dbReference type="PANTHER" id="PTHR10622">
    <property type="entry name" value="HET DOMAIN-CONTAINING PROTEIN"/>
    <property type="match status" value="1"/>
</dbReference>
<comment type="caution">
    <text evidence="3">The sequence shown here is derived from an EMBL/GenBank/DDBJ whole genome shotgun (WGS) entry which is preliminary data.</text>
</comment>
<accession>A0ABR2V9X9</accession>
<feature type="signal peptide" evidence="1">
    <location>
        <begin position="1"/>
        <end position="21"/>
    </location>
</feature>
<protein>
    <submittedName>
        <fullName evidence="3">Heterokaryon incompatibility domain-containing protein</fullName>
    </submittedName>
</protein>
<keyword evidence="1" id="KW-0732">Signal</keyword>